<comment type="caution">
    <text evidence="1">The sequence shown here is derived from an EMBL/GenBank/DDBJ whole genome shotgun (WGS) entry which is preliminary data.</text>
</comment>
<gene>
    <name evidence="1" type="ORF">BU25DRAFT_330635</name>
</gene>
<dbReference type="EMBL" id="MU006702">
    <property type="protein sequence ID" value="KAF2632525.1"/>
    <property type="molecule type" value="Genomic_DNA"/>
</dbReference>
<sequence>MKLLYLTLPLLGSLAIAQSLVEDDCQCPQVKCPASDTFEGCRCTNLAELRCKRRCPNYTPTKFKVGPMQSTSETCKCEEGMCVQAWPASCICANANKHACWKKCGGVKPAFQVSPWHSHLIPYIIVSWALSSRHRPTPTPTGEFRKVQICGGGRANTNICPTGYTCIDDPYKPGCGLACDQTGICVKDQLCGGFAEFKCPDNRQVCVDNPRDDCDPKNGGADCGGLCVWPPALRAA</sequence>
<proteinExistence type="predicted"/>
<dbReference type="Proteomes" id="UP000799754">
    <property type="component" value="Unassembled WGS sequence"/>
</dbReference>
<reference evidence="1" key="1">
    <citation type="journal article" date="2020" name="Stud. Mycol.">
        <title>101 Dothideomycetes genomes: a test case for predicting lifestyles and emergence of pathogens.</title>
        <authorList>
            <person name="Haridas S."/>
            <person name="Albert R."/>
            <person name="Binder M."/>
            <person name="Bloem J."/>
            <person name="Labutti K."/>
            <person name="Salamov A."/>
            <person name="Andreopoulos B."/>
            <person name="Baker S."/>
            <person name="Barry K."/>
            <person name="Bills G."/>
            <person name="Bluhm B."/>
            <person name="Cannon C."/>
            <person name="Castanera R."/>
            <person name="Culley D."/>
            <person name="Daum C."/>
            <person name="Ezra D."/>
            <person name="Gonzalez J."/>
            <person name="Henrissat B."/>
            <person name="Kuo A."/>
            <person name="Liang C."/>
            <person name="Lipzen A."/>
            <person name="Lutzoni F."/>
            <person name="Magnuson J."/>
            <person name="Mondo S."/>
            <person name="Nolan M."/>
            <person name="Ohm R."/>
            <person name="Pangilinan J."/>
            <person name="Park H.-J."/>
            <person name="Ramirez L."/>
            <person name="Alfaro M."/>
            <person name="Sun H."/>
            <person name="Tritt A."/>
            <person name="Yoshinaga Y."/>
            <person name="Zwiers L.-H."/>
            <person name="Turgeon B."/>
            <person name="Goodwin S."/>
            <person name="Spatafora J."/>
            <person name="Crous P."/>
            <person name="Grigoriev I."/>
        </authorList>
    </citation>
    <scope>NUCLEOTIDE SEQUENCE</scope>
    <source>
        <strain evidence="1">CBS 525.71</strain>
    </source>
</reference>
<protein>
    <submittedName>
        <fullName evidence="1">Uncharacterized protein</fullName>
    </submittedName>
</protein>
<evidence type="ECO:0000313" key="1">
    <source>
        <dbReference type="EMBL" id="KAF2632525.1"/>
    </source>
</evidence>
<organism evidence="1 2">
    <name type="scientific">Macroventuria anomochaeta</name>
    <dbReference type="NCBI Taxonomy" id="301207"/>
    <lineage>
        <taxon>Eukaryota</taxon>
        <taxon>Fungi</taxon>
        <taxon>Dikarya</taxon>
        <taxon>Ascomycota</taxon>
        <taxon>Pezizomycotina</taxon>
        <taxon>Dothideomycetes</taxon>
        <taxon>Pleosporomycetidae</taxon>
        <taxon>Pleosporales</taxon>
        <taxon>Pleosporineae</taxon>
        <taxon>Didymellaceae</taxon>
        <taxon>Macroventuria</taxon>
    </lineage>
</organism>
<evidence type="ECO:0000313" key="2">
    <source>
        <dbReference type="Proteomes" id="UP000799754"/>
    </source>
</evidence>
<keyword evidence="2" id="KW-1185">Reference proteome</keyword>
<name>A0ACB6SE14_9PLEO</name>
<accession>A0ACB6SE14</accession>